<evidence type="ECO:0000313" key="3">
    <source>
        <dbReference type="Proteomes" id="UP000436138"/>
    </source>
</evidence>
<gene>
    <name evidence="2" type="ORF">GQF42_00410</name>
</gene>
<feature type="compositionally biased region" description="Basic and acidic residues" evidence="1">
    <location>
        <begin position="11"/>
        <end position="23"/>
    </location>
</feature>
<reference evidence="2 3" key="1">
    <citation type="submission" date="2019-12" db="EMBL/GenBank/DDBJ databases">
        <title>Streptomyces sp. strain T44 isolated from rhizosphere soil of Broussonetia papyrifera.</title>
        <authorList>
            <person name="Mo P."/>
        </authorList>
    </citation>
    <scope>NUCLEOTIDE SEQUENCE [LARGE SCALE GENOMIC DNA]</scope>
    <source>
        <strain evidence="2 3">T44</strain>
    </source>
</reference>
<evidence type="ECO:0000256" key="1">
    <source>
        <dbReference type="SAM" id="MobiDB-lite"/>
    </source>
</evidence>
<sequence length="84" mass="9422">MLLHPTSFHVQDTHHAGTSAEEERAKLAGLDGDEYDAQWRRWREATVAVQAAVTAYAKESGESRHEVEQAVKRAVRHAEEDPAE</sequence>
<dbReference type="Proteomes" id="UP000436138">
    <property type="component" value="Chromosome"/>
</dbReference>
<dbReference type="KEGG" id="sbro:GQF42_00410"/>
<dbReference type="EMBL" id="CP047020">
    <property type="protein sequence ID" value="QHA09328.1"/>
    <property type="molecule type" value="Genomic_DNA"/>
</dbReference>
<organism evidence="2 3">
    <name type="scientific">Streptomyces broussonetiae</name>
    <dbReference type="NCBI Taxonomy" id="2686304"/>
    <lineage>
        <taxon>Bacteria</taxon>
        <taxon>Bacillati</taxon>
        <taxon>Actinomycetota</taxon>
        <taxon>Actinomycetes</taxon>
        <taxon>Kitasatosporales</taxon>
        <taxon>Streptomycetaceae</taxon>
        <taxon>Streptomyces</taxon>
    </lineage>
</organism>
<name>A0A6I6N809_9ACTN</name>
<protein>
    <submittedName>
        <fullName evidence="2">Uncharacterized protein</fullName>
    </submittedName>
</protein>
<evidence type="ECO:0000313" key="2">
    <source>
        <dbReference type="EMBL" id="QHA09328.1"/>
    </source>
</evidence>
<keyword evidence="3" id="KW-1185">Reference proteome</keyword>
<dbReference type="AlphaFoldDB" id="A0A6I6N809"/>
<proteinExistence type="predicted"/>
<accession>A0A6I6N809</accession>
<feature type="region of interest" description="Disordered" evidence="1">
    <location>
        <begin position="1"/>
        <end position="23"/>
    </location>
</feature>